<accession>A0A1T4MET9</accession>
<dbReference type="OrthoDB" id="9812372at2"/>
<keyword evidence="11 14" id="KW-0413">Isomerase</keyword>
<dbReference type="PANTHER" id="PTHR47529">
    <property type="entry name" value="PEPTIDYL-PROLYL CIS-TRANS ISOMERASE D"/>
    <property type="match status" value="1"/>
</dbReference>
<dbReference type="Pfam" id="PF13623">
    <property type="entry name" value="SurA_N_2"/>
    <property type="match status" value="1"/>
</dbReference>
<evidence type="ECO:0000256" key="1">
    <source>
        <dbReference type="ARBA" id="ARBA00004382"/>
    </source>
</evidence>
<keyword evidence="4 12" id="KW-0812">Transmembrane</keyword>
<dbReference type="PANTHER" id="PTHR47529:SF1">
    <property type="entry name" value="PERIPLASMIC CHAPERONE PPID"/>
    <property type="match status" value="1"/>
</dbReference>
<keyword evidence="7" id="KW-0143">Chaperone</keyword>
<dbReference type="Pfam" id="PF13616">
    <property type="entry name" value="Rotamase_3"/>
    <property type="match status" value="1"/>
</dbReference>
<evidence type="ECO:0000256" key="11">
    <source>
        <dbReference type="PROSITE-ProRule" id="PRU00278"/>
    </source>
</evidence>
<dbReference type="GO" id="GO:0003755">
    <property type="term" value="F:peptidyl-prolyl cis-trans isomerase activity"/>
    <property type="evidence" value="ECO:0007669"/>
    <property type="project" value="UniProtKB-KW"/>
</dbReference>
<dbReference type="AlphaFoldDB" id="A0A1T4MET9"/>
<keyword evidence="2" id="KW-1003">Cell membrane</keyword>
<feature type="domain" description="PpiC" evidence="13">
    <location>
        <begin position="338"/>
        <end position="442"/>
    </location>
</feature>
<comment type="subcellular location">
    <subcellularLocation>
        <location evidence="1">Cell inner membrane</location>
        <topology evidence="1">Single-pass type II membrane protein</topology>
        <orientation evidence="1">Periplasmic side</orientation>
    </subcellularLocation>
</comment>
<dbReference type="InterPro" id="IPR046357">
    <property type="entry name" value="PPIase_dom_sf"/>
</dbReference>
<dbReference type="Gene3D" id="3.10.50.40">
    <property type="match status" value="1"/>
</dbReference>
<dbReference type="STRING" id="413434.SAMN04488132_103359"/>
<name>A0A1T4MET9_9BACT</name>
<gene>
    <name evidence="14" type="ORF">SAMN04488132_103359</name>
</gene>
<evidence type="ECO:0000256" key="7">
    <source>
        <dbReference type="ARBA" id="ARBA00023186"/>
    </source>
</evidence>
<proteinExistence type="inferred from homology"/>
<comment type="similarity">
    <text evidence="8">Belongs to the PpiD chaperone family.</text>
</comment>
<evidence type="ECO:0000256" key="4">
    <source>
        <dbReference type="ARBA" id="ARBA00022692"/>
    </source>
</evidence>
<evidence type="ECO:0000259" key="13">
    <source>
        <dbReference type="PROSITE" id="PS50198"/>
    </source>
</evidence>
<keyword evidence="3" id="KW-0997">Cell inner membrane</keyword>
<evidence type="ECO:0000313" key="15">
    <source>
        <dbReference type="Proteomes" id="UP000190888"/>
    </source>
</evidence>
<evidence type="ECO:0000256" key="12">
    <source>
        <dbReference type="SAM" id="Phobius"/>
    </source>
</evidence>
<dbReference type="InterPro" id="IPR027304">
    <property type="entry name" value="Trigger_fact/SurA_dom_sf"/>
</dbReference>
<keyword evidence="6 12" id="KW-0472">Membrane</keyword>
<dbReference type="InterPro" id="IPR052029">
    <property type="entry name" value="PpiD_chaperone"/>
</dbReference>
<protein>
    <recommendedName>
        <fullName evidence="9">Periplasmic chaperone PpiD</fullName>
    </recommendedName>
    <alternativeName>
        <fullName evidence="10">Periplasmic folding chaperone</fullName>
    </alternativeName>
</protein>
<dbReference type="GO" id="GO:0005886">
    <property type="term" value="C:plasma membrane"/>
    <property type="evidence" value="ECO:0007669"/>
    <property type="project" value="UniProtKB-SubCell"/>
</dbReference>
<evidence type="ECO:0000256" key="2">
    <source>
        <dbReference type="ARBA" id="ARBA00022475"/>
    </source>
</evidence>
<evidence type="ECO:0000313" key="14">
    <source>
        <dbReference type="EMBL" id="SJZ65580.1"/>
    </source>
</evidence>
<evidence type="ECO:0000256" key="10">
    <source>
        <dbReference type="ARBA" id="ARBA00042775"/>
    </source>
</evidence>
<evidence type="ECO:0000256" key="9">
    <source>
        <dbReference type="ARBA" id="ARBA00040743"/>
    </source>
</evidence>
<evidence type="ECO:0000256" key="3">
    <source>
        <dbReference type="ARBA" id="ARBA00022519"/>
    </source>
</evidence>
<dbReference type="Proteomes" id="UP000190888">
    <property type="component" value="Unassembled WGS sequence"/>
</dbReference>
<reference evidence="14 15" key="1">
    <citation type="submission" date="2017-02" db="EMBL/GenBank/DDBJ databases">
        <authorList>
            <person name="Peterson S.W."/>
        </authorList>
    </citation>
    <scope>NUCLEOTIDE SEQUENCE [LARGE SCALE GENOMIC DNA]</scope>
    <source>
        <strain evidence="14 15">DSM 22335</strain>
    </source>
</reference>
<dbReference type="InterPro" id="IPR000297">
    <property type="entry name" value="PPIase_PpiC"/>
</dbReference>
<dbReference type="EMBL" id="FUWH01000003">
    <property type="protein sequence ID" value="SJZ65580.1"/>
    <property type="molecule type" value="Genomic_DNA"/>
</dbReference>
<organism evidence="14 15">
    <name type="scientific">Sediminibacterium ginsengisoli</name>
    <dbReference type="NCBI Taxonomy" id="413434"/>
    <lineage>
        <taxon>Bacteria</taxon>
        <taxon>Pseudomonadati</taxon>
        <taxon>Bacteroidota</taxon>
        <taxon>Chitinophagia</taxon>
        <taxon>Chitinophagales</taxon>
        <taxon>Chitinophagaceae</taxon>
        <taxon>Sediminibacterium</taxon>
    </lineage>
</organism>
<dbReference type="SUPFAM" id="SSF54534">
    <property type="entry name" value="FKBP-like"/>
    <property type="match status" value="1"/>
</dbReference>
<evidence type="ECO:0000256" key="8">
    <source>
        <dbReference type="ARBA" id="ARBA00038408"/>
    </source>
</evidence>
<keyword evidence="5 12" id="KW-1133">Transmembrane helix</keyword>
<evidence type="ECO:0000256" key="6">
    <source>
        <dbReference type="ARBA" id="ARBA00023136"/>
    </source>
</evidence>
<feature type="transmembrane region" description="Helical" evidence="12">
    <location>
        <begin position="12"/>
        <end position="28"/>
    </location>
</feature>
<dbReference type="SUPFAM" id="SSF109998">
    <property type="entry name" value="Triger factor/SurA peptide-binding domain-like"/>
    <property type="match status" value="1"/>
</dbReference>
<evidence type="ECO:0000256" key="5">
    <source>
        <dbReference type="ARBA" id="ARBA00022989"/>
    </source>
</evidence>
<dbReference type="RefSeq" id="WP_078830830.1">
    <property type="nucleotide sequence ID" value="NZ_FUWH01000003.1"/>
</dbReference>
<keyword evidence="11" id="KW-0697">Rotamase</keyword>
<dbReference type="PROSITE" id="PS50198">
    <property type="entry name" value="PPIC_PPIASE_2"/>
    <property type="match status" value="1"/>
</dbReference>
<sequence>MSVIQRIRDKGAWIIFAIIALALIAFILQDGVGRGGSAFSNTTVIGKVNGEKIDRADFEQKLTMAERMYAAQGAQREQLIGSIWNQEVERIVMDQEFEKLGLQVGPKELADLMFGDNSPLRQEFTDPKTGVFNADEARKAFAQLKKSKNAEQIRQVNEAYVEPTIQGALRSKYQGLLQGAVYIPKWLVAKQQADNNAIANISYVYVPYASVSDSTAKVTDDEINAYVKKNSRQFTKDEETRSITYVAFNAAPSSEDSLNVYNQVASLKNEFAATADAQVFVTKTASEMPYYDSYFSKARMQQSNKDTLVKIPVGTVYGPYLDGNNFVLAKMVSTKQWPDSAKVRHILIGTMNPQTQQVTREDSVAKKLADSIETAVRGGADFNALVAKYSDDGGSKEKGGVYEFFPQGQMVVPFNDFAFDKPVGSKGVVKTDFGYHYIEVLAQKNVNPVYKIAYVAKPIMASNETVSAANTAAAQFAAAAKGKKEFEAAALKGNLALIPGNEIKQNDFTVNGLGQSRSLVRWVYEHKAGDVSEPMEVGDRYIVAIISAVNKAGLMSSAEARPFAEGLIRNEKKAKQIIESKFKGNSLENYAASSGSQVMKADSIAFSAPFIPNIGSEPKVIGASFNKAFAGKASEPIAGVTGVFAIKIDNSGARANAGGEEAIRQNLIQSGRMAVYRSLEALRKSADVKDNRSKFY</sequence>
<keyword evidence="15" id="KW-1185">Reference proteome</keyword>